<comment type="caution">
    <text evidence="4">The sequence shown here is derived from an EMBL/GenBank/DDBJ whole genome shotgun (WGS) entry which is preliminary data.</text>
</comment>
<dbReference type="RefSeq" id="WP_183538798.1">
    <property type="nucleotide sequence ID" value="NZ_DASWOY010000021.1"/>
</dbReference>
<evidence type="ECO:0000313" key="5">
    <source>
        <dbReference type="Proteomes" id="UP000562464"/>
    </source>
</evidence>
<accession>A0A841C803</accession>
<dbReference type="Gene3D" id="3.90.1150.10">
    <property type="entry name" value="Aspartate Aminotransferase, domain 1"/>
    <property type="match status" value="1"/>
</dbReference>
<dbReference type="Pfam" id="PF00266">
    <property type="entry name" value="Aminotran_5"/>
    <property type="match status" value="1"/>
</dbReference>
<keyword evidence="2" id="KW-0663">Pyridoxal phosphate</keyword>
<organism evidence="4 5">
    <name type="scientific">Lactovum miscens</name>
    <dbReference type="NCBI Taxonomy" id="190387"/>
    <lineage>
        <taxon>Bacteria</taxon>
        <taxon>Bacillati</taxon>
        <taxon>Bacillota</taxon>
        <taxon>Bacilli</taxon>
        <taxon>Lactobacillales</taxon>
        <taxon>Streptococcaceae</taxon>
        <taxon>Lactovum</taxon>
    </lineage>
</organism>
<dbReference type="InterPro" id="IPR016454">
    <property type="entry name" value="Cysteine_dSase"/>
</dbReference>
<dbReference type="EC" id="2.8.1.7" evidence="4"/>
<dbReference type="EMBL" id="JACHHV010000004">
    <property type="protein sequence ID" value="MBB5887529.1"/>
    <property type="molecule type" value="Genomic_DNA"/>
</dbReference>
<dbReference type="Proteomes" id="UP000562464">
    <property type="component" value="Unassembled WGS sequence"/>
</dbReference>
<dbReference type="InterPro" id="IPR000192">
    <property type="entry name" value="Aminotrans_V_dom"/>
</dbReference>
<evidence type="ECO:0000256" key="2">
    <source>
        <dbReference type="ARBA" id="ARBA00022898"/>
    </source>
</evidence>
<feature type="domain" description="Aminotransferase class V" evidence="3">
    <location>
        <begin position="2"/>
        <end position="365"/>
    </location>
</feature>
<evidence type="ECO:0000256" key="1">
    <source>
        <dbReference type="ARBA" id="ARBA00001933"/>
    </source>
</evidence>
<dbReference type="PIRSF" id="PIRSF005572">
    <property type="entry name" value="NifS"/>
    <property type="match status" value="1"/>
</dbReference>
<evidence type="ECO:0000259" key="3">
    <source>
        <dbReference type="Pfam" id="PF00266"/>
    </source>
</evidence>
<dbReference type="Gene3D" id="1.10.260.50">
    <property type="match status" value="1"/>
</dbReference>
<name>A0A841C803_9LACT</name>
<dbReference type="InterPro" id="IPR015422">
    <property type="entry name" value="PyrdxlP-dep_Trfase_small"/>
</dbReference>
<dbReference type="InterPro" id="IPR015424">
    <property type="entry name" value="PyrdxlP-dep_Trfase"/>
</dbReference>
<keyword evidence="5" id="KW-1185">Reference proteome</keyword>
<evidence type="ECO:0000313" key="4">
    <source>
        <dbReference type="EMBL" id="MBB5887529.1"/>
    </source>
</evidence>
<dbReference type="Gene3D" id="3.40.640.10">
    <property type="entry name" value="Type I PLP-dependent aspartate aminotransferase-like (Major domain)"/>
    <property type="match status" value="1"/>
</dbReference>
<dbReference type="SUPFAM" id="SSF53383">
    <property type="entry name" value="PLP-dependent transferases"/>
    <property type="match status" value="1"/>
</dbReference>
<dbReference type="GO" id="GO:0031071">
    <property type="term" value="F:cysteine desulfurase activity"/>
    <property type="evidence" value="ECO:0007669"/>
    <property type="project" value="UniProtKB-EC"/>
</dbReference>
<proteinExistence type="predicted"/>
<sequence length="377" mass="41281">MIYFDNAATTAMTTEVLKSYNDVVTRVIGNPSSLHNLGTVAGRLLNASRRQISDLLNVSPDEIFFTSGGSESDNWIIKGTAFEKQAFGKHLIISSVEHPAIKNSAEWLRDQGFKVDYAPVDKNGFVLVDELEKLICEDTILVSVMAVNNEVGAIQPLKEIATLLGNFPKISFHVDAVQAIGKIATKDFLLPRVDFASFSAHKFHGPRGVGFNYIKSGKRLTPLIHGGGQESGKRSTTENLPGIVATAKALRISLEGFEEKHAHVAEMKKVIYNELKEHNNVLVFSGVDNYAANILTWGIKGIRGEVTVHAFEDHEIYISTTSACASRKNSAAGTLMAMKVDPKLATSAVRISLDYTNTMTEVELFLTVFRQVLLKLG</sequence>
<keyword evidence="4" id="KW-0808">Transferase</keyword>
<dbReference type="AlphaFoldDB" id="A0A841C803"/>
<reference evidence="4 5" key="1">
    <citation type="submission" date="2020-08" db="EMBL/GenBank/DDBJ databases">
        <title>Genomic Encyclopedia of Type Strains, Phase IV (KMG-IV): sequencing the most valuable type-strain genomes for metagenomic binning, comparative biology and taxonomic classification.</title>
        <authorList>
            <person name="Goeker M."/>
        </authorList>
    </citation>
    <scope>NUCLEOTIDE SEQUENCE [LARGE SCALE GENOMIC DNA]</scope>
    <source>
        <strain evidence="4 5">DSM 14925</strain>
    </source>
</reference>
<comment type="cofactor">
    <cofactor evidence="1">
        <name>pyridoxal 5'-phosphate</name>
        <dbReference type="ChEBI" id="CHEBI:597326"/>
    </cofactor>
</comment>
<dbReference type="InterPro" id="IPR015421">
    <property type="entry name" value="PyrdxlP-dep_Trfase_major"/>
</dbReference>
<gene>
    <name evidence="4" type="ORF">HNQ37_000400</name>
</gene>
<protein>
    <submittedName>
        <fullName evidence="4">Cysteine desulfurase</fullName>
        <ecNumber evidence="4">2.8.1.7</ecNumber>
    </submittedName>
</protein>
<dbReference type="PANTHER" id="PTHR11601">
    <property type="entry name" value="CYSTEINE DESULFURYLASE FAMILY MEMBER"/>
    <property type="match status" value="1"/>
</dbReference>
<dbReference type="PANTHER" id="PTHR11601:SF50">
    <property type="entry name" value="CYSTEINE DESULFURASE ISCS 2-RELATED"/>
    <property type="match status" value="1"/>
</dbReference>